<gene>
    <name evidence="1" type="ORF">EB796_014630</name>
</gene>
<keyword evidence="2" id="KW-1185">Reference proteome</keyword>
<accession>A0A7J7JL47</accession>
<reference evidence="1" key="1">
    <citation type="submission" date="2020-06" db="EMBL/GenBank/DDBJ databases">
        <title>Draft genome of Bugula neritina, a colonial animal packing powerful symbionts and potential medicines.</title>
        <authorList>
            <person name="Rayko M."/>
        </authorList>
    </citation>
    <scope>NUCLEOTIDE SEQUENCE [LARGE SCALE GENOMIC DNA]</scope>
    <source>
        <strain evidence="1">Kwan_BN1</strain>
    </source>
</reference>
<evidence type="ECO:0000313" key="2">
    <source>
        <dbReference type="Proteomes" id="UP000593567"/>
    </source>
</evidence>
<comment type="caution">
    <text evidence="1">The sequence shown here is derived from an EMBL/GenBank/DDBJ whole genome shotgun (WGS) entry which is preliminary data.</text>
</comment>
<dbReference type="AlphaFoldDB" id="A0A7J7JL47"/>
<protein>
    <submittedName>
        <fullName evidence="1">Uncharacterized protein</fullName>
    </submittedName>
</protein>
<name>A0A7J7JL47_BUGNE</name>
<dbReference type="Proteomes" id="UP000593567">
    <property type="component" value="Unassembled WGS sequence"/>
</dbReference>
<proteinExistence type="predicted"/>
<evidence type="ECO:0000313" key="1">
    <source>
        <dbReference type="EMBL" id="KAF6027069.1"/>
    </source>
</evidence>
<sequence>MMFNMAVTYLSEQLSANEFIPCSSLASARSIKDFSMVQRDRLGRYTVTSYTINDLMASPQDLVNSFILV</sequence>
<organism evidence="1 2">
    <name type="scientific">Bugula neritina</name>
    <name type="common">Brown bryozoan</name>
    <name type="synonym">Sertularia neritina</name>
    <dbReference type="NCBI Taxonomy" id="10212"/>
    <lineage>
        <taxon>Eukaryota</taxon>
        <taxon>Metazoa</taxon>
        <taxon>Spiralia</taxon>
        <taxon>Lophotrochozoa</taxon>
        <taxon>Bryozoa</taxon>
        <taxon>Gymnolaemata</taxon>
        <taxon>Cheilostomatida</taxon>
        <taxon>Flustrina</taxon>
        <taxon>Buguloidea</taxon>
        <taxon>Bugulidae</taxon>
        <taxon>Bugula</taxon>
    </lineage>
</organism>
<dbReference type="EMBL" id="VXIV02002152">
    <property type="protein sequence ID" value="KAF6027069.1"/>
    <property type="molecule type" value="Genomic_DNA"/>
</dbReference>